<evidence type="ECO:0000256" key="2">
    <source>
        <dbReference type="HAMAP-Rule" id="MF_02087"/>
    </source>
</evidence>
<dbReference type="Gene3D" id="3.20.20.10">
    <property type="entry name" value="Alanine racemase"/>
    <property type="match status" value="1"/>
</dbReference>
<dbReference type="CDD" id="cd00635">
    <property type="entry name" value="PLPDE_III_YBL036c_like"/>
    <property type="match status" value="1"/>
</dbReference>
<dbReference type="PIRSF" id="PIRSF004848">
    <property type="entry name" value="YBL036c_PLPDEIII"/>
    <property type="match status" value="1"/>
</dbReference>
<comment type="function">
    <text evidence="2">Pyridoxal 5'-phosphate (PLP)-binding protein, which is involved in PLP homeostasis.</text>
</comment>
<dbReference type="EMBL" id="JACXAH010000003">
    <property type="protein sequence ID" value="MBD1371336.1"/>
    <property type="molecule type" value="Genomic_DNA"/>
</dbReference>
<dbReference type="InterPro" id="IPR001608">
    <property type="entry name" value="Ala_racemase_N"/>
</dbReference>
<evidence type="ECO:0000313" key="7">
    <source>
        <dbReference type="Proteomes" id="UP000661691"/>
    </source>
</evidence>
<dbReference type="Pfam" id="PF01168">
    <property type="entry name" value="Ala_racemase_N"/>
    <property type="match status" value="1"/>
</dbReference>
<dbReference type="FunFam" id="3.20.20.10:FF:000018">
    <property type="entry name" value="Pyridoxal phosphate homeostasis protein"/>
    <property type="match status" value="1"/>
</dbReference>
<evidence type="ECO:0000256" key="1">
    <source>
        <dbReference type="ARBA" id="ARBA00022898"/>
    </source>
</evidence>
<reference evidence="6" key="1">
    <citation type="submission" date="2020-09" db="EMBL/GenBank/DDBJ databases">
        <title>A novel bacterium of genus Hazenella, isolated from South China Sea.</title>
        <authorList>
            <person name="Huang H."/>
            <person name="Mo K."/>
            <person name="Hu Y."/>
        </authorList>
    </citation>
    <scope>NUCLEOTIDE SEQUENCE</scope>
    <source>
        <strain evidence="6">IB182357</strain>
    </source>
</reference>
<dbReference type="AlphaFoldDB" id="A0A926N5W9"/>
<keyword evidence="1 2" id="KW-0663">Pyridoxal phosphate</keyword>
<comment type="similarity">
    <text evidence="2 4">Belongs to the pyridoxal phosphate-binding protein YggS/PROSC family.</text>
</comment>
<dbReference type="PANTHER" id="PTHR10146:SF14">
    <property type="entry name" value="PYRIDOXAL PHOSPHATE HOMEOSTASIS PROTEIN"/>
    <property type="match status" value="1"/>
</dbReference>
<comment type="cofactor">
    <cofactor evidence="3">
        <name>pyridoxal 5'-phosphate</name>
        <dbReference type="ChEBI" id="CHEBI:597326"/>
    </cofactor>
</comment>
<feature type="modified residue" description="N6-(pyridoxal phosphate)lysine" evidence="2 3">
    <location>
        <position position="36"/>
    </location>
</feature>
<accession>A0A926N5W9</accession>
<evidence type="ECO:0000259" key="5">
    <source>
        <dbReference type="Pfam" id="PF01168"/>
    </source>
</evidence>
<proteinExistence type="inferred from homology"/>
<dbReference type="RefSeq" id="WP_191140043.1">
    <property type="nucleotide sequence ID" value="NZ_JACXAG020000002.1"/>
</dbReference>
<feature type="domain" description="Alanine racemase N-terminal" evidence="5">
    <location>
        <begin position="15"/>
        <end position="227"/>
    </location>
</feature>
<gene>
    <name evidence="6" type="ORF">IC620_03075</name>
</gene>
<sequence length="233" mass="26709">MDSKKHRWGSIQEKIKAACKRANRDVSEVNVLAVTKYIDEVATREVLDLGINHIGESRIQDAVKKWEQIQRDATWHFIGHLQRNKVKEVIARFHYLHALDRFTLAQEINRRTQEAAVEPLKCFIQVNVSGEESKYGITPQELEEFAREVANLSHIEIIGLMTMAPIVPDAEEVRPLFRELRRLKEHLQNLNQPRLNVSHLSMGMSQDYGVAIEEGATWIRLGTELVGPGRRGS</sequence>
<dbReference type="InterPro" id="IPR011078">
    <property type="entry name" value="PyrdxlP_homeostasis"/>
</dbReference>
<dbReference type="InterPro" id="IPR029066">
    <property type="entry name" value="PLP-binding_barrel"/>
</dbReference>
<evidence type="ECO:0000256" key="3">
    <source>
        <dbReference type="PIRSR" id="PIRSR004848-1"/>
    </source>
</evidence>
<name>A0A926N5W9_9BACL</name>
<dbReference type="GO" id="GO:0030170">
    <property type="term" value="F:pyridoxal phosphate binding"/>
    <property type="evidence" value="ECO:0007669"/>
    <property type="project" value="UniProtKB-UniRule"/>
</dbReference>
<comment type="caution">
    <text evidence="6">The sequence shown here is derived from an EMBL/GenBank/DDBJ whole genome shotgun (WGS) entry which is preliminary data.</text>
</comment>
<dbReference type="HAMAP" id="MF_02087">
    <property type="entry name" value="PLP_homeostasis"/>
    <property type="match status" value="1"/>
</dbReference>
<dbReference type="SUPFAM" id="SSF51419">
    <property type="entry name" value="PLP-binding barrel"/>
    <property type="match status" value="1"/>
</dbReference>
<dbReference type="PROSITE" id="PS01211">
    <property type="entry name" value="UPF0001"/>
    <property type="match status" value="1"/>
</dbReference>
<evidence type="ECO:0000313" key="6">
    <source>
        <dbReference type="EMBL" id="MBD1371336.1"/>
    </source>
</evidence>
<evidence type="ECO:0000256" key="4">
    <source>
        <dbReference type="RuleBase" id="RU004514"/>
    </source>
</evidence>
<protein>
    <recommendedName>
        <fullName evidence="2">Pyridoxal phosphate homeostasis protein</fullName>
        <shortName evidence="2">PLP homeostasis protein</shortName>
    </recommendedName>
</protein>
<organism evidence="6 7">
    <name type="scientific">Polycladospora coralii</name>
    <dbReference type="NCBI Taxonomy" id="2771432"/>
    <lineage>
        <taxon>Bacteria</taxon>
        <taxon>Bacillati</taxon>
        <taxon>Bacillota</taxon>
        <taxon>Bacilli</taxon>
        <taxon>Bacillales</taxon>
        <taxon>Thermoactinomycetaceae</taxon>
        <taxon>Polycladospora</taxon>
    </lineage>
</organism>
<dbReference type="Proteomes" id="UP000661691">
    <property type="component" value="Unassembled WGS sequence"/>
</dbReference>
<dbReference type="NCBIfam" id="TIGR00044">
    <property type="entry name" value="YggS family pyridoxal phosphate-dependent enzyme"/>
    <property type="match status" value="1"/>
</dbReference>
<dbReference type="PANTHER" id="PTHR10146">
    <property type="entry name" value="PROLINE SYNTHETASE CO-TRANSCRIBED BACTERIAL HOMOLOG PROTEIN"/>
    <property type="match status" value="1"/>
</dbReference>
<keyword evidence="7" id="KW-1185">Reference proteome</keyword>